<dbReference type="KEGG" id="saci:Sinac_7665"/>
<dbReference type="PANTHER" id="PTHR37937:SF1">
    <property type="entry name" value="CONJUGATIVE TRANSFER: DNA TRANSPORT"/>
    <property type="match status" value="1"/>
</dbReference>
<dbReference type="CDD" id="cd01127">
    <property type="entry name" value="TrwB_TraG_TraD_VirD4"/>
    <property type="match status" value="1"/>
</dbReference>
<dbReference type="HOGENOM" id="CLU_012039_3_0_0"/>
<dbReference type="EMBL" id="CP003367">
    <property type="protein sequence ID" value="AGA31694.1"/>
    <property type="molecule type" value="Genomic_DNA"/>
</dbReference>
<dbReference type="InterPro" id="IPR027417">
    <property type="entry name" value="P-loop_NTPase"/>
</dbReference>
<dbReference type="Pfam" id="PF02534">
    <property type="entry name" value="T4SS-DNA_transf"/>
    <property type="match status" value="1"/>
</dbReference>
<dbReference type="RefSeq" id="WP_015250754.1">
    <property type="nucleotide sequence ID" value="NC_019895.1"/>
</dbReference>
<evidence type="ECO:0000256" key="2">
    <source>
        <dbReference type="ARBA" id="ARBA00008806"/>
    </source>
</evidence>
<evidence type="ECO:0000256" key="7">
    <source>
        <dbReference type="SAM" id="MobiDB-lite"/>
    </source>
</evidence>
<organism evidence="9 10">
    <name type="scientific">Singulisphaera acidiphila (strain ATCC BAA-1392 / DSM 18658 / VKM B-2454 / MOB10)</name>
    <dbReference type="NCBI Taxonomy" id="886293"/>
    <lineage>
        <taxon>Bacteria</taxon>
        <taxon>Pseudomonadati</taxon>
        <taxon>Planctomycetota</taxon>
        <taxon>Planctomycetia</taxon>
        <taxon>Isosphaerales</taxon>
        <taxon>Isosphaeraceae</taxon>
        <taxon>Singulisphaera</taxon>
    </lineage>
</organism>
<dbReference type="Proteomes" id="UP000010798">
    <property type="component" value="Plasmid pSINAC03"/>
</dbReference>
<keyword evidence="10" id="KW-1185">Reference proteome</keyword>
<dbReference type="InterPro" id="IPR003688">
    <property type="entry name" value="TraG/VirD4"/>
</dbReference>
<comment type="similarity">
    <text evidence="2">Belongs to the VirD4/TraG family.</text>
</comment>
<sequence length="627" mass="69053">MIATFNALIIRLLLVGACAAAGGGAVMLGMRYPPVACIVLAGLVWRSLRRRHGFGWSHGTARWAELHDFCRYGLLGHRGPILGRFAPSRPLRWQGIRTLFSLRTGHEMACRGFLAAFLGARWNRDRMVRLPSHVHMMTAAPAGRGKGVSVVIPNLLALPGSVVVTDPKGENFKLTAEHRRKRFGHRVLRLDPFGLCGPGSDSFNPLSCIDPQAPDFADQCRDVANMLVVRSGTEHDPHWNDSAELVLCAFIAFVCGCEADPAKRTLSVVRGIVSSPDSFKRAVATMQKVEHPEIRRFGTLLEWFKDKELNSVLTSVNRHTQFMDSPAISAVLNGTNFDPRELRGGNRSLYLILPADRISTLAPLMRLWVGMTIRLLARGGADESRPVLFLLDEAAHLGRIQVLEDAVTLMRGMGIRLWFFFQSLAQLKACYGDKAEVMLDCFDTQQFFGSNSYESAEAISRRIGECTISTVSYTENSGWSRPDSVAGKEPQPGSYSGGSSSSTSDMARRLIKPEEILCMPDHTALVLHRNLPPMSVRLLRYYDAPEFRKGRSGRQRGLGLPAGVAAAALLAIGVTFAAFAYQLPDTGGPRFAEMPAAGLFGREEEPAYESPILQPAAYAPRARRHRR</sequence>
<keyword evidence="5 8" id="KW-1133">Transmembrane helix</keyword>
<dbReference type="InterPro" id="IPR051539">
    <property type="entry name" value="T4SS-coupling_protein"/>
</dbReference>
<name>L0DQH2_SINAD</name>
<dbReference type="GO" id="GO:0005886">
    <property type="term" value="C:plasma membrane"/>
    <property type="evidence" value="ECO:0007669"/>
    <property type="project" value="UniProtKB-SubCell"/>
</dbReference>
<evidence type="ECO:0000256" key="3">
    <source>
        <dbReference type="ARBA" id="ARBA00022475"/>
    </source>
</evidence>
<keyword evidence="6 8" id="KW-0472">Membrane</keyword>
<dbReference type="Gene3D" id="3.40.50.300">
    <property type="entry name" value="P-loop containing nucleotide triphosphate hydrolases"/>
    <property type="match status" value="1"/>
</dbReference>
<reference evidence="9 10" key="1">
    <citation type="submission" date="2012-02" db="EMBL/GenBank/DDBJ databases">
        <title>Complete sequence of plasmid 3 of Singulisphaera acidiphila DSM 18658.</title>
        <authorList>
            <consortium name="US DOE Joint Genome Institute (JGI-PGF)"/>
            <person name="Lucas S."/>
            <person name="Copeland A."/>
            <person name="Lapidus A."/>
            <person name="Glavina del Rio T."/>
            <person name="Dalin E."/>
            <person name="Tice H."/>
            <person name="Bruce D."/>
            <person name="Goodwin L."/>
            <person name="Pitluck S."/>
            <person name="Peters L."/>
            <person name="Ovchinnikova G."/>
            <person name="Chertkov O."/>
            <person name="Kyrpides N."/>
            <person name="Mavromatis K."/>
            <person name="Ivanova N."/>
            <person name="Brettin T."/>
            <person name="Detter J.C."/>
            <person name="Han C."/>
            <person name="Larimer F."/>
            <person name="Land M."/>
            <person name="Hauser L."/>
            <person name="Markowitz V."/>
            <person name="Cheng J.-F."/>
            <person name="Hugenholtz P."/>
            <person name="Woyke T."/>
            <person name="Wu D."/>
            <person name="Tindall B."/>
            <person name="Pomrenke H."/>
            <person name="Brambilla E."/>
            <person name="Klenk H.-P."/>
            <person name="Eisen J.A."/>
        </authorList>
    </citation>
    <scope>NUCLEOTIDE SEQUENCE [LARGE SCALE GENOMIC DNA]</scope>
    <source>
        <strain evidence="10">ATCC BAA-1392 / DSM 18658 / VKM B-2454 / MOB10</strain>
        <plasmid evidence="9 10">pSINAC03</plasmid>
    </source>
</reference>
<keyword evidence="3" id="KW-1003">Cell membrane</keyword>
<evidence type="ECO:0000256" key="6">
    <source>
        <dbReference type="ARBA" id="ARBA00023136"/>
    </source>
</evidence>
<keyword evidence="9" id="KW-0614">Plasmid</keyword>
<comment type="subcellular location">
    <subcellularLocation>
        <location evidence="1">Cell membrane</location>
        <topology evidence="1">Multi-pass membrane protein</topology>
    </subcellularLocation>
</comment>
<keyword evidence="4 8" id="KW-0812">Transmembrane</keyword>
<evidence type="ECO:0000256" key="4">
    <source>
        <dbReference type="ARBA" id="ARBA00022692"/>
    </source>
</evidence>
<dbReference type="SUPFAM" id="SSF52540">
    <property type="entry name" value="P-loop containing nucleoside triphosphate hydrolases"/>
    <property type="match status" value="1"/>
</dbReference>
<dbReference type="PANTHER" id="PTHR37937">
    <property type="entry name" value="CONJUGATIVE TRANSFER: DNA TRANSPORT"/>
    <property type="match status" value="1"/>
</dbReference>
<evidence type="ECO:0000256" key="1">
    <source>
        <dbReference type="ARBA" id="ARBA00004651"/>
    </source>
</evidence>
<evidence type="ECO:0000256" key="8">
    <source>
        <dbReference type="SAM" id="Phobius"/>
    </source>
</evidence>
<feature type="region of interest" description="Disordered" evidence="7">
    <location>
        <begin position="476"/>
        <end position="504"/>
    </location>
</feature>
<evidence type="ECO:0000256" key="5">
    <source>
        <dbReference type="ARBA" id="ARBA00022989"/>
    </source>
</evidence>
<dbReference type="AlphaFoldDB" id="L0DQH2"/>
<proteinExistence type="inferred from homology"/>
<feature type="compositionally biased region" description="Low complexity" evidence="7">
    <location>
        <begin position="493"/>
        <end position="504"/>
    </location>
</feature>
<accession>L0DQH2</accession>
<protein>
    <submittedName>
        <fullName evidence="9">Type IV secretory pathway, VirD4 component</fullName>
    </submittedName>
</protein>
<evidence type="ECO:0000313" key="10">
    <source>
        <dbReference type="Proteomes" id="UP000010798"/>
    </source>
</evidence>
<feature type="transmembrane region" description="Helical" evidence="8">
    <location>
        <begin position="558"/>
        <end position="581"/>
    </location>
</feature>
<evidence type="ECO:0000313" key="9">
    <source>
        <dbReference type="EMBL" id="AGA31694.1"/>
    </source>
</evidence>
<gene>
    <name evidence="9" type="ordered locus">Sinac_7665</name>
</gene>
<geneLocation type="plasmid" evidence="9 10">
    <name>pSINAC03</name>
</geneLocation>